<dbReference type="GO" id="GO:0005634">
    <property type="term" value="C:nucleus"/>
    <property type="evidence" value="ECO:0007669"/>
    <property type="project" value="UniProtKB-ARBA"/>
</dbReference>
<dbReference type="InterPro" id="IPR011856">
    <property type="entry name" value="tRNA_endonuc-like_dom_sf"/>
</dbReference>
<dbReference type="SUPFAM" id="SSF53032">
    <property type="entry name" value="tRNA-intron endonuclease catalytic domain-like"/>
    <property type="match status" value="1"/>
</dbReference>
<evidence type="ECO:0000256" key="1">
    <source>
        <dbReference type="ARBA" id="ARBA00006091"/>
    </source>
</evidence>
<name>A0A7J7ICR2_9RHOD</name>
<organism evidence="4 5">
    <name type="scientific">Cyanidiococcus yangmingshanensis</name>
    <dbReference type="NCBI Taxonomy" id="2690220"/>
    <lineage>
        <taxon>Eukaryota</taxon>
        <taxon>Rhodophyta</taxon>
        <taxon>Bangiophyceae</taxon>
        <taxon>Cyanidiales</taxon>
        <taxon>Cyanidiaceae</taxon>
        <taxon>Cyanidiococcus</taxon>
    </lineage>
</organism>
<dbReference type="Proteomes" id="UP000530660">
    <property type="component" value="Unassembled WGS sequence"/>
</dbReference>
<feature type="domain" description="tRNA-splicing endonuclease subunit Sen15" evidence="3">
    <location>
        <begin position="130"/>
        <end position="227"/>
    </location>
</feature>
<gene>
    <name evidence="4" type="ORF">F1559_002288</name>
</gene>
<evidence type="ECO:0000313" key="4">
    <source>
        <dbReference type="EMBL" id="KAF6000893.1"/>
    </source>
</evidence>
<dbReference type="GO" id="GO:0006388">
    <property type="term" value="P:tRNA splicing, via endonucleolytic cleavage and ligation"/>
    <property type="evidence" value="ECO:0007669"/>
    <property type="project" value="InterPro"/>
</dbReference>
<protein>
    <recommendedName>
        <fullName evidence="3">tRNA-splicing endonuclease subunit Sen15 domain-containing protein</fullName>
    </recommendedName>
</protein>
<dbReference type="EMBL" id="VWRR01000017">
    <property type="protein sequence ID" value="KAF6000893.1"/>
    <property type="molecule type" value="Genomic_DNA"/>
</dbReference>
<reference evidence="4 5" key="1">
    <citation type="journal article" date="2020" name="J. Phycol.">
        <title>Comparative genome analysis reveals Cyanidiococcus gen. nov., a new extremophilic red algal genus sister to Cyanidioschyzon (Cyanidioschyzonaceae, Rhodophyta).</title>
        <authorList>
            <person name="Liu S.-L."/>
            <person name="Chiang Y.-R."/>
            <person name="Yoon H.S."/>
            <person name="Fu H.-Y."/>
        </authorList>
    </citation>
    <scope>NUCLEOTIDE SEQUENCE [LARGE SCALE GENOMIC DNA]</scope>
    <source>
        <strain evidence="4 5">THAL066</strain>
    </source>
</reference>
<sequence>MIKNSPPANVSLGPETSGYKIPVLDREHFFTHFRQLSEARRCLDSPPERWYAALYQVFTDLTRLRGWTCSTVLFLDPASFPEGLLGPLCDSNHHADKSSPAGNASNLGHCCYRVRCCIIGTPPTNRLNRMAPENKALDTSAGDMALTSENEIVIPVPIHASLTLASIDKAIHVSRRISSVASSHPYPEAISKNGTVVSENENSKASVILGFVDNDSTTAFYRIQEGVGNLAASDCFRMDDVDMSN</sequence>
<comment type="similarity">
    <text evidence="1">Belongs to the SEN15 family.</text>
</comment>
<keyword evidence="2" id="KW-0819">tRNA processing</keyword>
<dbReference type="InterPro" id="IPR018593">
    <property type="entry name" value="tRNA-endonuc_su_Sen15"/>
</dbReference>
<dbReference type="Gene3D" id="3.40.1350.10">
    <property type="match status" value="1"/>
</dbReference>
<keyword evidence="5" id="KW-1185">Reference proteome</keyword>
<evidence type="ECO:0000313" key="5">
    <source>
        <dbReference type="Proteomes" id="UP000530660"/>
    </source>
</evidence>
<proteinExistence type="inferred from homology"/>
<evidence type="ECO:0000259" key="3">
    <source>
        <dbReference type="Pfam" id="PF09631"/>
    </source>
</evidence>
<evidence type="ECO:0000256" key="2">
    <source>
        <dbReference type="ARBA" id="ARBA00022694"/>
    </source>
</evidence>
<dbReference type="AlphaFoldDB" id="A0A7J7ICR2"/>
<dbReference type="GO" id="GO:0003676">
    <property type="term" value="F:nucleic acid binding"/>
    <property type="evidence" value="ECO:0007669"/>
    <property type="project" value="InterPro"/>
</dbReference>
<accession>A0A7J7ICR2</accession>
<dbReference type="OrthoDB" id="10507254at2759"/>
<dbReference type="InterPro" id="IPR036167">
    <property type="entry name" value="tRNA_intron_Endo_cat-like_sf"/>
</dbReference>
<comment type="caution">
    <text evidence="4">The sequence shown here is derived from an EMBL/GenBank/DDBJ whole genome shotgun (WGS) entry which is preliminary data.</text>
</comment>
<dbReference type="Pfam" id="PF09631">
    <property type="entry name" value="Sen15"/>
    <property type="match status" value="1"/>
</dbReference>